<feature type="region of interest" description="Disordered" evidence="1">
    <location>
        <begin position="311"/>
        <end position="364"/>
    </location>
</feature>
<feature type="compositionally biased region" description="Low complexity" evidence="1">
    <location>
        <begin position="204"/>
        <end position="216"/>
    </location>
</feature>
<evidence type="ECO:0000313" key="3">
    <source>
        <dbReference type="Proteomes" id="UP000232323"/>
    </source>
</evidence>
<feature type="compositionally biased region" description="Basic and acidic residues" evidence="1">
    <location>
        <begin position="677"/>
        <end position="687"/>
    </location>
</feature>
<feature type="compositionally biased region" description="Low complexity" evidence="1">
    <location>
        <begin position="330"/>
        <end position="347"/>
    </location>
</feature>
<sequence length="695" mass="74963">MSIYSPNDLDGEDEFTARLLRAWQETEYVRRILSSSQKTTSEESPNVHSDTIRQTLVPSDGLSRDLTTVSSTPDVLPTRSSTSSFDAPQFMRRSFSRKSATTEEFSDSSPRRLTIKKKLVGGLQPLSLRNLSRLSARSPSTVPSTAIEGIDASNFVICSAQENGAESNAAQASPPVSQEFSCSMPVLPMHQSSKGEATVLTDGSSSKPPSPIDIDSTVAPQKRDTSPQSSTMHNLESFCTSSASKATTSLQQQDSPQQPHIAPEQLDHAPSIVEGAKERRTRLLSQRAERQNWRQQQQHLNDLQQQHLNDLQQQQQQLLQGAARNPLWRLTTPTDSRPLSTRSSTPSHITTEDSGGTQDTCQPGTCISEQLEYQRSSISTSGLESGEEITRKGRIDITCISSQGAGSHTGGVGCMGTLTSLSTLSSSSAHNLDVLDTFPAENSDTPLGRPEEVDLPHMVMSATIMRSRRSVGILSATCTSTSIASPTAALHSSSVAAMPLQQQQLSTSRLPASVGGELSEPRPHPSSEPRPFSRSASSIPAAPSISSLPSSFSPSLMPHQASFASSPSSLRSQLLGALCKSQYSYSGTAMDNAAAPGASHLQRGGTGVMSTTGAYFGSSHQTLCADIEARVRYQSLLASVQQHTEWRQQQQQQQQGLYSSSRRGGALGSIRSAVQRRGREQYQDMVRKGAFLRNE</sequence>
<feature type="compositionally biased region" description="Low complexity" evidence="1">
    <location>
        <begin position="311"/>
        <end position="320"/>
    </location>
</feature>
<reference evidence="2 3" key="1">
    <citation type="submission" date="2017-08" db="EMBL/GenBank/DDBJ databases">
        <title>Acidophilic green algal genome provides insights into adaptation to an acidic environment.</title>
        <authorList>
            <person name="Hirooka S."/>
            <person name="Hirose Y."/>
            <person name="Kanesaki Y."/>
            <person name="Higuchi S."/>
            <person name="Fujiwara T."/>
            <person name="Onuma R."/>
            <person name="Era A."/>
            <person name="Ohbayashi R."/>
            <person name="Uzuka A."/>
            <person name="Nozaki H."/>
            <person name="Yoshikawa H."/>
            <person name="Miyagishima S.Y."/>
        </authorList>
    </citation>
    <scope>NUCLEOTIDE SEQUENCE [LARGE SCALE GENOMIC DNA]</scope>
    <source>
        <strain evidence="2 3">NIES-2499</strain>
    </source>
</reference>
<feature type="compositionally biased region" description="Low complexity" evidence="1">
    <location>
        <begin position="529"/>
        <end position="544"/>
    </location>
</feature>
<keyword evidence="3" id="KW-1185">Reference proteome</keyword>
<feature type="region of interest" description="Disordered" evidence="1">
    <location>
        <begin position="188"/>
        <end position="262"/>
    </location>
</feature>
<evidence type="ECO:0000313" key="2">
    <source>
        <dbReference type="EMBL" id="GAX74446.1"/>
    </source>
</evidence>
<proteinExistence type="predicted"/>
<feature type="region of interest" description="Disordered" evidence="1">
    <location>
        <begin position="499"/>
        <end position="544"/>
    </location>
</feature>
<comment type="caution">
    <text evidence="2">The sequence shown here is derived from an EMBL/GenBank/DDBJ whole genome shotgun (WGS) entry which is preliminary data.</text>
</comment>
<feature type="compositionally biased region" description="Polar residues" evidence="1">
    <location>
        <begin position="499"/>
        <end position="510"/>
    </location>
</feature>
<protein>
    <submittedName>
        <fullName evidence="2">Uncharacterized protein</fullName>
    </submittedName>
</protein>
<accession>A0A250WUK8</accession>
<gene>
    <name evidence="2" type="ORF">CEUSTIGMA_g1895.t1</name>
</gene>
<dbReference type="AlphaFoldDB" id="A0A250WUK8"/>
<dbReference type="Proteomes" id="UP000232323">
    <property type="component" value="Unassembled WGS sequence"/>
</dbReference>
<name>A0A250WUK8_9CHLO</name>
<dbReference type="EMBL" id="BEGY01000007">
    <property type="protein sequence ID" value="GAX74446.1"/>
    <property type="molecule type" value="Genomic_DNA"/>
</dbReference>
<feature type="compositionally biased region" description="Polar residues" evidence="1">
    <location>
        <begin position="226"/>
        <end position="258"/>
    </location>
</feature>
<evidence type="ECO:0000256" key="1">
    <source>
        <dbReference type="SAM" id="MobiDB-lite"/>
    </source>
</evidence>
<organism evidence="2 3">
    <name type="scientific">Chlamydomonas eustigma</name>
    <dbReference type="NCBI Taxonomy" id="1157962"/>
    <lineage>
        <taxon>Eukaryota</taxon>
        <taxon>Viridiplantae</taxon>
        <taxon>Chlorophyta</taxon>
        <taxon>core chlorophytes</taxon>
        <taxon>Chlorophyceae</taxon>
        <taxon>CS clade</taxon>
        <taxon>Chlamydomonadales</taxon>
        <taxon>Chlamydomonadaceae</taxon>
        <taxon>Chlamydomonas</taxon>
    </lineage>
</organism>
<feature type="region of interest" description="Disordered" evidence="1">
    <location>
        <begin position="647"/>
        <end position="695"/>
    </location>
</feature>
<feature type="compositionally biased region" description="Polar residues" evidence="1">
    <location>
        <begin position="348"/>
        <end position="364"/>
    </location>
</feature>